<dbReference type="FunFam" id="3.30.70.270:FF:000001">
    <property type="entry name" value="Diguanylate cyclase domain protein"/>
    <property type="match status" value="1"/>
</dbReference>
<dbReference type="CDD" id="cd01949">
    <property type="entry name" value="GGDEF"/>
    <property type="match status" value="1"/>
</dbReference>
<feature type="transmembrane region" description="Helical" evidence="4">
    <location>
        <begin position="108"/>
        <end position="130"/>
    </location>
</feature>
<evidence type="ECO:0000256" key="1">
    <source>
        <dbReference type="ARBA" id="ARBA00001946"/>
    </source>
</evidence>
<dbReference type="EMBL" id="FNVQ01000001">
    <property type="protein sequence ID" value="SEF65920.1"/>
    <property type="molecule type" value="Genomic_DNA"/>
</dbReference>
<evidence type="ECO:0000256" key="2">
    <source>
        <dbReference type="ARBA" id="ARBA00012528"/>
    </source>
</evidence>
<gene>
    <name evidence="6" type="ORF">SAMN05444390_101161</name>
</gene>
<dbReference type="OrthoDB" id="9812260at2"/>
<reference evidence="6 7" key="1">
    <citation type="submission" date="2016-10" db="EMBL/GenBank/DDBJ databases">
        <authorList>
            <person name="de Groot N.N."/>
        </authorList>
    </citation>
    <scope>NUCLEOTIDE SEQUENCE [LARGE SCALE GENOMIC DNA]</scope>
    <source>
        <strain evidence="6 7">DSM 22012</strain>
    </source>
</reference>
<dbReference type="Gene3D" id="3.30.70.270">
    <property type="match status" value="1"/>
</dbReference>
<accession>A0A1H5TT21</accession>
<evidence type="ECO:0000259" key="5">
    <source>
        <dbReference type="PROSITE" id="PS50887"/>
    </source>
</evidence>
<feature type="transmembrane region" description="Helical" evidence="4">
    <location>
        <begin position="260"/>
        <end position="280"/>
    </location>
</feature>
<sequence>MKKNFVLVFAVFVVALIGIFSRPSGYLADLWPANSLILGFILRDLRLVKNGFWLWSGVAMVAADLVTGSGLSKAVVLNAGNIFAVMAGVAVACSARLAVYPVRDTVDVLNIALVAFAAAVAAGLFGMFANPLLFAGSVTEGLTYWFVTEFVNYVVFLPLIMVAPTFNTLTPEIIKQRLARVNPLALIPGVSVIALCLLAMTISGPGVIAVPLIGLLWCAFTYSVFNTALVTLVYCVWTLISLSNGYIDPDQQISYWLNVISLRVSVAMIALVPILLSCYIHRNRARLKDLEYASNHDELTGTLTRRALYSLVQEKETPASMTLLMIDLDHFKSINDNHGHPVGDRVLRHFVEIARRCLRPDDAFCRMGGEEFMVVLSDLPSEDANRVAARIRATFEENPLVLDSGETIDATVSIGVAVKYSDDDDFDALASKADRALYEAKHGGRNRIIHFAD</sequence>
<feature type="transmembrane region" description="Helical" evidence="4">
    <location>
        <begin position="83"/>
        <end position="102"/>
    </location>
</feature>
<dbReference type="RefSeq" id="WP_104001187.1">
    <property type="nucleotide sequence ID" value="NZ_FNVQ01000001.1"/>
</dbReference>
<feature type="transmembrane region" description="Helical" evidence="4">
    <location>
        <begin position="142"/>
        <end position="163"/>
    </location>
</feature>
<feature type="transmembrane region" description="Helical" evidence="4">
    <location>
        <begin position="52"/>
        <end position="71"/>
    </location>
</feature>
<keyword evidence="4" id="KW-0472">Membrane</keyword>
<keyword evidence="4" id="KW-1133">Transmembrane helix</keyword>
<dbReference type="PANTHER" id="PTHR45138">
    <property type="entry name" value="REGULATORY COMPONENTS OF SENSORY TRANSDUCTION SYSTEM"/>
    <property type="match status" value="1"/>
</dbReference>
<protein>
    <recommendedName>
        <fullName evidence="2">diguanylate cyclase</fullName>
        <ecNumber evidence="2">2.7.7.65</ecNumber>
    </recommendedName>
</protein>
<dbReference type="PANTHER" id="PTHR45138:SF9">
    <property type="entry name" value="DIGUANYLATE CYCLASE DGCM-RELATED"/>
    <property type="match status" value="1"/>
</dbReference>
<dbReference type="Proteomes" id="UP000236745">
    <property type="component" value="Unassembled WGS sequence"/>
</dbReference>
<name>A0A1H5TT21_9GAMM</name>
<comment type="cofactor">
    <cofactor evidence="1">
        <name>Mg(2+)</name>
        <dbReference type="ChEBI" id="CHEBI:18420"/>
    </cofactor>
</comment>
<dbReference type="EC" id="2.7.7.65" evidence="2"/>
<proteinExistence type="predicted"/>
<dbReference type="SUPFAM" id="SSF55073">
    <property type="entry name" value="Nucleotide cyclase"/>
    <property type="match status" value="1"/>
</dbReference>
<dbReference type="InterPro" id="IPR000160">
    <property type="entry name" value="GGDEF_dom"/>
</dbReference>
<evidence type="ECO:0000313" key="7">
    <source>
        <dbReference type="Proteomes" id="UP000236745"/>
    </source>
</evidence>
<feature type="transmembrane region" description="Helical" evidence="4">
    <location>
        <begin position="183"/>
        <end position="202"/>
    </location>
</feature>
<organism evidence="6 7">
    <name type="scientific">Marinobacterium lutimaris</name>
    <dbReference type="NCBI Taxonomy" id="568106"/>
    <lineage>
        <taxon>Bacteria</taxon>
        <taxon>Pseudomonadati</taxon>
        <taxon>Pseudomonadota</taxon>
        <taxon>Gammaproteobacteria</taxon>
        <taxon>Oceanospirillales</taxon>
        <taxon>Oceanospirillaceae</taxon>
        <taxon>Marinobacterium</taxon>
    </lineage>
</organism>
<dbReference type="PROSITE" id="PS50887">
    <property type="entry name" value="GGDEF"/>
    <property type="match status" value="1"/>
</dbReference>
<evidence type="ECO:0000256" key="3">
    <source>
        <dbReference type="ARBA" id="ARBA00034247"/>
    </source>
</evidence>
<keyword evidence="4" id="KW-0812">Transmembrane</keyword>
<evidence type="ECO:0000313" key="6">
    <source>
        <dbReference type="EMBL" id="SEF65920.1"/>
    </source>
</evidence>
<dbReference type="AlphaFoldDB" id="A0A1H5TT21"/>
<feature type="domain" description="GGDEF" evidence="5">
    <location>
        <begin position="319"/>
        <end position="453"/>
    </location>
</feature>
<comment type="catalytic activity">
    <reaction evidence="3">
        <text>2 GTP = 3',3'-c-di-GMP + 2 diphosphate</text>
        <dbReference type="Rhea" id="RHEA:24898"/>
        <dbReference type="ChEBI" id="CHEBI:33019"/>
        <dbReference type="ChEBI" id="CHEBI:37565"/>
        <dbReference type="ChEBI" id="CHEBI:58805"/>
        <dbReference type="EC" id="2.7.7.65"/>
    </reaction>
</comment>
<dbReference type="InterPro" id="IPR043128">
    <property type="entry name" value="Rev_trsase/Diguanyl_cyclase"/>
</dbReference>
<dbReference type="GO" id="GO:0052621">
    <property type="term" value="F:diguanylate cyclase activity"/>
    <property type="evidence" value="ECO:0007669"/>
    <property type="project" value="UniProtKB-EC"/>
</dbReference>
<keyword evidence="7" id="KW-1185">Reference proteome</keyword>
<dbReference type="Pfam" id="PF00990">
    <property type="entry name" value="GGDEF"/>
    <property type="match status" value="1"/>
</dbReference>
<evidence type="ECO:0000256" key="4">
    <source>
        <dbReference type="SAM" id="Phobius"/>
    </source>
</evidence>
<dbReference type="SMART" id="SM00267">
    <property type="entry name" value="GGDEF"/>
    <property type="match status" value="1"/>
</dbReference>
<feature type="transmembrane region" description="Helical" evidence="4">
    <location>
        <begin position="214"/>
        <end position="240"/>
    </location>
</feature>
<dbReference type="InterPro" id="IPR050469">
    <property type="entry name" value="Diguanylate_Cyclase"/>
</dbReference>
<dbReference type="InterPro" id="IPR029787">
    <property type="entry name" value="Nucleotide_cyclase"/>
</dbReference>
<dbReference type="NCBIfam" id="TIGR00254">
    <property type="entry name" value="GGDEF"/>
    <property type="match status" value="1"/>
</dbReference>